<accession>A0A834T3U7</accession>
<reference evidence="2" key="1">
    <citation type="submission" date="2020-09" db="EMBL/GenBank/DDBJ databases">
        <title>Genome-Enabled Discovery of Anthraquinone Biosynthesis in Senna tora.</title>
        <authorList>
            <person name="Kang S.-H."/>
            <person name="Pandey R.P."/>
            <person name="Lee C.-M."/>
            <person name="Sim J.-S."/>
            <person name="Jeong J.-T."/>
            <person name="Choi B.-S."/>
            <person name="Jung M."/>
            <person name="Ginzburg D."/>
            <person name="Zhao K."/>
            <person name="Won S.Y."/>
            <person name="Oh T.-J."/>
            <person name="Yu Y."/>
            <person name="Kim N.-H."/>
            <person name="Lee O.R."/>
            <person name="Lee T.-H."/>
            <person name="Bashyal P."/>
            <person name="Kim T.-S."/>
            <person name="Lee W.-H."/>
            <person name="Kawkins C."/>
            <person name="Kim C.-K."/>
            <person name="Kim J.S."/>
            <person name="Ahn B.O."/>
            <person name="Rhee S.Y."/>
            <person name="Sohng J.K."/>
        </authorList>
    </citation>
    <scope>NUCLEOTIDE SEQUENCE</scope>
    <source>
        <tissue evidence="2">Leaf</tissue>
    </source>
</reference>
<keyword evidence="3" id="KW-1185">Reference proteome</keyword>
<feature type="region of interest" description="Disordered" evidence="1">
    <location>
        <begin position="83"/>
        <end position="107"/>
    </location>
</feature>
<organism evidence="2 3">
    <name type="scientific">Senna tora</name>
    <dbReference type="NCBI Taxonomy" id="362788"/>
    <lineage>
        <taxon>Eukaryota</taxon>
        <taxon>Viridiplantae</taxon>
        <taxon>Streptophyta</taxon>
        <taxon>Embryophyta</taxon>
        <taxon>Tracheophyta</taxon>
        <taxon>Spermatophyta</taxon>
        <taxon>Magnoliopsida</taxon>
        <taxon>eudicotyledons</taxon>
        <taxon>Gunneridae</taxon>
        <taxon>Pentapetalae</taxon>
        <taxon>rosids</taxon>
        <taxon>fabids</taxon>
        <taxon>Fabales</taxon>
        <taxon>Fabaceae</taxon>
        <taxon>Caesalpinioideae</taxon>
        <taxon>Cassia clade</taxon>
        <taxon>Senna</taxon>
    </lineage>
</organism>
<evidence type="ECO:0000313" key="3">
    <source>
        <dbReference type="Proteomes" id="UP000634136"/>
    </source>
</evidence>
<dbReference type="EMBL" id="JAAIUW010000009">
    <property type="protein sequence ID" value="KAF7814738.1"/>
    <property type="molecule type" value="Genomic_DNA"/>
</dbReference>
<dbReference type="AlphaFoldDB" id="A0A834T3U7"/>
<feature type="compositionally biased region" description="Polar residues" evidence="1">
    <location>
        <begin position="85"/>
        <end position="107"/>
    </location>
</feature>
<gene>
    <name evidence="2" type="ORF">G2W53_028707</name>
</gene>
<comment type="caution">
    <text evidence="2">The sequence shown here is derived from an EMBL/GenBank/DDBJ whole genome shotgun (WGS) entry which is preliminary data.</text>
</comment>
<evidence type="ECO:0000313" key="2">
    <source>
        <dbReference type="EMBL" id="KAF7814738.1"/>
    </source>
</evidence>
<name>A0A834T3U7_9FABA</name>
<sequence>MRGDMNATIGIWLILVGSNIKPSKYLTKISRKTTLLLYLLMTNQTVKLEAIIYNSLCKDSDAKFKPKKQLDYNRVGKVRVDLDDPSTSEAQANPTAKASSQPSDREL</sequence>
<dbReference type="Proteomes" id="UP000634136">
    <property type="component" value="Unassembled WGS sequence"/>
</dbReference>
<evidence type="ECO:0000256" key="1">
    <source>
        <dbReference type="SAM" id="MobiDB-lite"/>
    </source>
</evidence>
<proteinExistence type="predicted"/>
<protein>
    <submittedName>
        <fullName evidence="2">Uncharacterized protein</fullName>
    </submittedName>
</protein>